<dbReference type="PROSITE" id="PS51910">
    <property type="entry name" value="GH18_2"/>
    <property type="match status" value="1"/>
</dbReference>
<dbReference type="SUPFAM" id="SSF54556">
    <property type="entry name" value="Chitinase insertion domain"/>
    <property type="match status" value="1"/>
</dbReference>
<dbReference type="PANTHER" id="PTHR11177:SF317">
    <property type="entry name" value="CHITINASE 12-RELATED"/>
    <property type="match status" value="1"/>
</dbReference>
<dbReference type="InterPro" id="IPR017853">
    <property type="entry name" value="GH"/>
</dbReference>
<dbReference type="EC" id="3.2.1.14" evidence="2"/>
<dbReference type="InterPro" id="IPR001223">
    <property type="entry name" value="Glyco_hydro18_cat"/>
</dbReference>
<comment type="similarity">
    <text evidence="7">Belongs to the glycosyl hydrolase 18 family.</text>
</comment>
<keyword evidence="5 6" id="KW-0326">Glycosidase</keyword>
<dbReference type="SUPFAM" id="SSF51445">
    <property type="entry name" value="(Trans)glycosidases"/>
    <property type="match status" value="1"/>
</dbReference>
<dbReference type="InterPro" id="IPR011583">
    <property type="entry name" value="Chitinase_II/V-like_cat"/>
</dbReference>
<dbReference type="OrthoDB" id="9775889at2"/>
<dbReference type="InterPro" id="IPR001579">
    <property type="entry name" value="Glyco_hydro_18_chit_AS"/>
</dbReference>
<evidence type="ECO:0000256" key="1">
    <source>
        <dbReference type="ARBA" id="ARBA00000822"/>
    </source>
</evidence>
<dbReference type="Proteomes" id="UP000321479">
    <property type="component" value="Chromosome"/>
</dbReference>
<dbReference type="GO" id="GO:0008843">
    <property type="term" value="F:endochitinase activity"/>
    <property type="evidence" value="ECO:0007669"/>
    <property type="project" value="UniProtKB-EC"/>
</dbReference>
<dbReference type="Pfam" id="PF00704">
    <property type="entry name" value="Glyco_hydro_18"/>
    <property type="match status" value="1"/>
</dbReference>
<reference evidence="10 11" key="1">
    <citation type="journal article" date="2017" name="Curr. Microbiol.">
        <title>Mucilaginibacter ginsenosidivorans sp. nov., Isolated from Soil of Ginseng Field.</title>
        <authorList>
            <person name="Kim M.M."/>
            <person name="Siddiqi M.Z."/>
            <person name="Im W.T."/>
        </authorList>
    </citation>
    <scope>NUCLEOTIDE SEQUENCE [LARGE SCALE GENOMIC DNA]</scope>
    <source>
        <strain evidence="10 11">Gsoil 3017</strain>
    </source>
</reference>
<dbReference type="AlphaFoldDB" id="A0A5B8UUR8"/>
<keyword evidence="4" id="KW-0119">Carbohydrate metabolism</keyword>
<comment type="catalytic activity">
    <reaction evidence="1">
        <text>Random endo-hydrolysis of N-acetyl-beta-D-glucosaminide (1-&gt;4)-beta-linkages in chitin and chitodextrins.</text>
        <dbReference type="EC" id="3.2.1.14"/>
    </reaction>
</comment>
<evidence type="ECO:0000256" key="6">
    <source>
        <dbReference type="RuleBase" id="RU000489"/>
    </source>
</evidence>
<evidence type="ECO:0000256" key="5">
    <source>
        <dbReference type="ARBA" id="ARBA00023295"/>
    </source>
</evidence>
<organism evidence="10 11">
    <name type="scientific">Mucilaginibacter ginsenosidivorans</name>
    <dbReference type="NCBI Taxonomy" id="398053"/>
    <lineage>
        <taxon>Bacteria</taxon>
        <taxon>Pseudomonadati</taxon>
        <taxon>Bacteroidota</taxon>
        <taxon>Sphingobacteriia</taxon>
        <taxon>Sphingobacteriales</taxon>
        <taxon>Sphingobacteriaceae</taxon>
        <taxon>Mucilaginibacter</taxon>
    </lineage>
</organism>
<evidence type="ECO:0000256" key="4">
    <source>
        <dbReference type="ARBA" id="ARBA00023024"/>
    </source>
</evidence>
<keyword evidence="8" id="KW-0732">Signal</keyword>
<dbReference type="InterPro" id="IPR050314">
    <property type="entry name" value="Glycosyl_Hydrlase_18"/>
</dbReference>
<sequence>MISVSRLRGLLLFFVLSALSASVCAQSTKNKKHVIIGYVGGYHGLYDTAMVDAKKLTHINYAFVVIKNNRAYLEHEKTDTVNFRNLLKLKKVNPDIKLLISIGGWGGSRNFSDAVLTDTAREGFAASAVAIVKKYNLDGVDIDWEYPNDIGAGNIYRPEDKHNYTLMFQKLRLDLDTLEQQTGSNKLLTAAVGGFTRFLTLTEMGDASKYLDYVSLMTYDFAQDSLHIVLHHTNLYSSKGYKTLCSADIAVHDFLAAGVPADKLVVGVAFYGHTLAAADSQKMILGARTAAIRVRGGGGGYTFIKDSLINQKGYKYYRDKDAYAPYLYNAGLRQFITFDDEWSVRNKCKYVKKNGLAGVMFWEYASDKKEYLLKEIDKDLTF</sequence>
<dbReference type="Gene3D" id="3.10.50.10">
    <property type="match status" value="1"/>
</dbReference>
<dbReference type="GO" id="GO:0006032">
    <property type="term" value="P:chitin catabolic process"/>
    <property type="evidence" value="ECO:0007669"/>
    <property type="project" value="UniProtKB-KW"/>
</dbReference>
<feature type="domain" description="GH18" evidence="9">
    <location>
        <begin position="33"/>
        <end position="382"/>
    </location>
</feature>
<dbReference type="RefSeq" id="WP_147031444.1">
    <property type="nucleotide sequence ID" value="NZ_CP042436.1"/>
</dbReference>
<dbReference type="Gene3D" id="3.20.20.80">
    <property type="entry name" value="Glycosidases"/>
    <property type="match status" value="1"/>
</dbReference>
<evidence type="ECO:0000313" key="11">
    <source>
        <dbReference type="Proteomes" id="UP000321479"/>
    </source>
</evidence>
<keyword evidence="11" id="KW-1185">Reference proteome</keyword>
<dbReference type="CDD" id="cd06548">
    <property type="entry name" value="GH18_chitinase"/>
    <property type="match status" value="1"/>
</dbReference>
<proteinExistence type="inferred from homology"/>
<evidence type="ECO:0000256" key="3">
    <source>
        <dbReference type="ARBA" id="ARBA00022801"/>
    </source>
</evidence>
<dbReference type="SMART" id="SM00636">
    <property type="entry name" value="Glyco_18"/>
    <property type="match status" value="1"/>
</dbReference>
<evidence type="ECO:0000259" key="9">
    <source>
        <dbReference type="PROSITE" id="PS51910"/>
    </source>
</evidence>
<feature type="chain" id="PRO_5023051037" description="chitinase" evidence="8">
    <location>
        <begin position="26"/>
        <end position="382"/>
    </location>
</feature>
<protein>
    <recommendedName>
        <fullName evidence="2">chitinase</fullName>
        <ecNumber evidence="2">3.2.1.14</ecNumber>
    </recommendedName>
</protein>
<dbReference type="KEGG" id="mgin:FRZ54_09845"/>
<dbReference type="GO" id="GO:0008061">
    <property type="term" value="F:chitin binding"/>
    <property type="evidence" value="ECO:0007669"/>
    <property type="project" value="InterPro"/>
</dbReference>
<keyword evidence="4" id="KW-0624">Polysaccharide degradation</keyword>
<name>A0A5B8UUR8_9SPHI</name>
<evidence type="ECO:0000256" key="2">
    <source>
        <dbReference type="ARBA" id="ARBA00012729"/>
    </source>
</evidence>
<keyword evidence="3 6" id="KW-0378">Hydrolase</keyword>
<evidence type="ECO:0000313" key="10">
    <source>
        <dbReference type="EMBL" id="QEC62867.1"/>
    </source>
</evidence>
<dbReference type="PANTHER" id="PTHR11177">
    <property type="entry name" value="CHITINASE"/>
    <property type="match status" value="1"/>
</dbReference>
<feature type="signal peptide" evidence="8">
    <location>
        <begin position="1"/>
        <end position="25"/>
    </location>
</feature>
<dbReference type="InterPro" id="IPR029070">
    <property type="entry name" value="Chitinase_insertion_sf"/>
</dbReference>
<evidence type="ECO:0000256" key="7">
    <source>
        <dbReference type="RuleBase" id="RU004453"/>
    </source>
</evidence>
<dbReference type="PROSITE" id="PS01095">
    <property type="entry name" value="GH18_1"/>
    <property type="match status" value="1"/>
</dbReference>
<evidence type="ECO:0000256" key="8">
    <source>
        <dbReference type="SAM" id="SignalP"/>
    </source>
</evidence>
<keyword evidence="4" id="KW-0146">Chitin degradation</keyword>
<accession>A0A5B8UUR8</accession>
<dbReference type="GO" id="GO:0005975">
    <property type="term" value="P:carbohydrate metabolic process"/>
    <property type="evidence" value="ECO:0007669"/>
    <property type="project" value="InterPro"/>
</dbReference>
<dbReference type="EMBL" id="CP042436">
    <property type="protein sequence ID" value="QEC62867.1"/>
    <property type="molecule type" value="Genomic_DNA"/>
</dbReference>
<gene>
    <name evidence="10" type="ORF">FRZ54_09845</name>
</gene>